<accession>A0ACC7P0B8</accession>
<keyword evidence="1" id="KW-0067">ATP-binding</keyword>
<sequence length="601" mass="67297">MKQKPGHVVSNHLYMLWLAFRHTPGYVINICLLAVYSSVEVFFEFAYSTKYMIDLIQYNGEFSDALRYMAFISAAIVVKLGWVAVNDAYFVPLAKEKLYRALQLELFGKAAAMDLACYDQPQFYNDFVVSVGEVKKRMDESLEIIRQMCGRGATIAAAGTFFLVLDRGGLLFIAASLAVTLSVNAVLAKLNFKMELELKPLERKRAYISRIFYLAEYAKEIRLHPVTSKLKSDLHHATRGMQRTIQADSRKRIILGFIGSFGAHSLLLDALYLIYLLYRTLVLQALSYGSMLSLFNSAGSLKNSLRDIAALLPRAQQNSLYIDKIRSFADYAPAIGSSADALPVPAHPKVLELRNVSFAYNESAGPILKDINLTIRQGEKIAFVGYNGAGKTTLTKLFMRLYDVSEGAILLDGINIREYELTSYRSCFGSVFQDYRLYAASIADNVMMDRTDDHTIPVVSEALGQSGLLDRVNRMDQGTGTMVTREFSASGTELSGGEAQKLAIARVFARPYSFIILDEPSSALDPISEYQFNQTVLEASRNKTVIFISHRLSSTRMADRIFMLEHGRIIEQGSHNELMAQNGKYAEMFHMQAHMYQATPA</sequence>
<keyword evidence="1" id="KW-0547">Nucleotide-binding</keyword>
<evidence type="ECO:0000313" key="1">
    <source>
        <dbReference type="EMBL" id="MFM9329386.1"/>
    </source>
</evidence>
<evidence type="ECO:0000313" key="2">
    <source>
        <dbReference type="Proteomes" id="UP001631969"/>
    </source>
</evidence>
<organism evidence="1 2">
    <name type="scientific">Paenibacillus mesotrionivorans</name>
    <dbReference type="NCBI Taxonomy" id="3160968"/>
    <lineage>
        <taxon>Bacteria</taxon>
        <taxon>Bacillati</taxon>
        <taxon>Bacillota</taxon>
        <taxon>Bacilli</taxon>
        <taxon>Bacillales</taxon>
        <taxon>Paenibacillaceae</taxon>
        <taxon>Paenibacillus</taxon>
    </lineage>
</organism>
<gene>
    <name evidence="1" type="ORF">ACI1P1_13920</name>
</gene>
<name>A0ACC7P0B8_9BACL</name>
<comment type="caution">
    <text evidence="1">The sequence shown here is derived from an EMBL/GenBank/DDBJ whole genome shotgun (WGS) entry which is preliminary data.</text>
</comment>
<dbReference type="Proteomes" id="UP001631969">
    <property type="component" value="Unassembled WGS sequence"/>
</dbReference>
<protein>
    <submittedName>
        <fullName evidence="1">ABC transporter ATP-binding protein</fullName>
    </submittedName>
</protein>
<proteinExistence type="predicted"/>
<keyword evidence="2" id="KW-1185">Reference proteome</keyword>
<reference evidence="1" key="1">
    <citation type="submission" date="2024-12" db="EMBL/GenBank/DDBJ databases">
        <authorList>
            <person name="Wu N."/>
        </authorList>
    </citation>
    <scope>NUCLEOTIDE SEQUENCE</scope>
    <source>
        <strain evidence="1">P15</strain>
    </source>
</reference>
<dbReference type="EMBL" id="JBJURJ010000008">
    <property type="protein sequence ID" value="MFM9329386.1"/>
    <property type="molecule type" value="Genomic_DNA"/>
</dbReference>